<dbReference type="RefSeq" id="WP_170829202.1">
    <property type="nucleotide sequence ID" value="NZ_FMWL01000001.1"/>
</dbReference>
<proteinExistence type="inferred from homology"/>
<dbReference type="AlphaFoldDB" id="A0A1G5RQG0"/>
<dbReference type="GO" id="GO:0016020">
    <property type="term" value="C:membrane"/>
    <property type="evidence" value="ECO:0007669"/>
    <property type="project" value="UniProtKB-SubCell"/>
</dbReference>
<comment type="similarity">
    <text evidence="2">Belongs to the bacterial sugar transferase family.</text>
</comment>
<keyword evidence="4 7" id="KW-0812">Transmembrane</keyword>
<dbReference type="InterPro" id="IPR017475">
    <property type="entry name" value="EPS_sugar_tfrase"/>
</dbReference>
<keyword evidence="6 7" id="KW-0472">Membrane</keyword>
<evidence type="ECO:0000313" key="10">
    <source>
        <dbReference type="Proteomes" id="UP000199208"/>
    </source>
</evidence>
<evidence type="ECO:0000256" key="1">
    <source>
        <dbReference type="ARBA" id="ARBA00004141"/>
    </source>
</evidence>
<feature type="transmembrane region" description="Helical" evidence="7">
    <location>
        <begin position="87"/>
        <end position="105"/>
    </location>
</feature>
<feature type="transmembrane region" description="Helical" evidence="7">
    <location>
        <begin position="47"/>
        <end position="67"/>
    </location>
</feature>
<dbReference type="EMBL" id="FMWL01000001">
    <property type="protein sequence ID" value="SCZ76098.1"/>
    <property type="molecule type" value="Genomic_DNA"/>
</dbReference>
<dbReference type="GO" id="GO:0016780">
    <property type="term" value="F:phosphotransferase activity, for other substituted phosphate groups"/>
    <property type="evidence" value="ECO:0007669"/>
    <property type="project" value="TreeGrafter"/>
</dbReference>
<keyword evidence="10" id="KW-1185">Reference proteome</keyword>
<feature type="domain" description="Bacterial sugar transferase" evidence="8">
    <location>
        <begin position="255"/>
        <end position="436"/>
    </location>
</feature>
<feature type="transmembrane region" description="Helical" evidence="7">
    <location>
        <begin position="111"/>
        <end position="133"/>
    </location>
</feature>
<feature type="transmembrane region" description="Helical" evidence="7">
    <location>
        <begin position="473"/>
        <end position="493"/>
    </location>
</feature>
<evidence type="ECO:0000256" key="5">
    <source>
        <dbReference type="ARBA" id="ARBA00022989"/>
    </source>
</evidence>
<feature type="transmembrane region" description="Helical" evidence="7">
    <location>
        <begin position="21"/>
        <end position="41"/>
    </location>
</feature>
<keyword evidence="3 9" id="KW-0808">Transferase</keyword>
<organism evidence="9 10">
    <name type="scientific">Acidaminobacter hydrogenoformans DSM 2784</name>
    <dbReference type="NCBI Taxonomy" id="1120920"/>
    <lineage>
        <taxon>Bacteria</taxon>
        <taxon>Bacillati</taxon>
        <taxon>Bacillota</taxon>
        <taxon>Clostridia</taxon>
        <taxon>Peptostreptococcales</taxon>
        <taxon>Acidaminobacteraceae</taxon>
        <taxon>Acidaminobacter</taxon>
    </lineage>
</organism>
<feature type="transmembrane region" description="Helical" evidence="7">
    <location>
        <begin position="260"/>
        <end position="281"/>
    </location>
</feature>
<evidence type="ECO:0000259" key="8">
    <source>
        <dbReference type="Pfam" id="PF02397"/>
    </source>
</evidence>
<dbReference type="Proteomes" id="UP000199208">
    <property type="component" value="Unassembled WGS sequence"/>
</dbReference>
<evidence type="ECO:0000256" key="4">
    <source>
        <dbReference type="ARBA" id="ARBA00022692"/>
    </source>
</evidence>
<evidence type="ECO:0000313" key="9">
    <source>
        <dbReference type="EMBL" id="SCZ76098.1"/>
    </source>
</evidence>
<evidence type="ECO:0000256" key="7">
    <source>
        <dbReference type="SAM" id="Phobius"/>
    </source>
</evidence>
<sequence length="585" mass="67257">MRKDHLKKKSHSRLFKIQLMECTLVYILLILSYGLSGVLIYRSFFPFGLFTSHVNYFVMSGLIIALLSYYKFFRVIEMSYAVAVRKILYSSLLVNTILLLLLYFLKGKIVTIYYFIVAYVLQFMVLVMIKFFVSLLMKKSLYDCTNLVIVQDINSNVIIKDMKRQCKGRLMIALSEDPKLKEYVDQSHNIYLTGCVTPDIKKKVIAYCDMENKRVFLVPEIFEIIVRNSSMTQIGDTPVFEIGSFQFSEAQSLIKRVADIIISVLALIVTSPIMLLVIIGIKMDDGGPVFYKQERCGLQGRTFNVIKFRSMVVDAEKYCGAVFAEENDPRITKVGRIIRLTRIDEIPQFFNVLEGSMSVVGPRPERPVFVKVFSEKYPEYSHRLSVKPGITGLAQVTGNYTTSAENKIKFDLMYIINYSVLLDLKILLLTFKVVFKRERAEGFINNSSQDDLNIEQLAVGKLYEAKKVMGSYITIREVLFVCLCILVVLGATFCRYDHIVRNDHIVTTVIKNQSQIPIENLFTVEEEPVPKGSVIEIQGMVDNQRFQTATGKIVFTYKRVKVAYLLYKELECEELIEIDDFDRIE</sequence>
<dbReference type="STRING" id="1120920.SAMN03080599_00066"/>
<evidence type="ECO:0000256" key="2">
    <source>
        <dbReference type="ARBA" id="ARBA00006464"/>
    </source>
</evidence>
<comment type="subcellular location">
    <subcellularLocation>
        <location evidence="1">Membrane</location>
        <topology evidence="1">Multi-pass membrane protein</topology>
    </subcellularLocation>
</comment>
<dbReference type="NCBIfam" id="TIGR03025">
    <property type="entry name" value="EPS_sugtrans"/>
    <property type="match status" value="1"/>
</dbReference>
<gene>
    <name evidence="9" type="ORF">SAMN03080599_00066</name>
</gene>
<reference evidence="9 10" key="1">
    <citation type="submission" date="2016-10" db="EMBL/GenBank/DDBJ databases">
        <authorList>
            <person name="de Groot N.N."/>
        </authorList>
    </citation>
    <scope>NUCLEOTIDE SEQUENCE [LARGE SCALE GENOMIC DNA]</scope>
    <source>
        <strain evidence="9 10">DSM 2784</strain>
    </source>
</reference>
<evidence type="ECO:0000256" key="3">
    <source>
        <dbReference type="ARBA" id="ARBA00022679"/>
    </source>
</evidence>
<dbReference type="PANTHER" id="PTHR30576">
    <property type="entry name" value="COLANIC BIOSYNTHESIS UDP-GLUCOSE LIPID CARRIER TRANSFERASE"/>
    <property type="match status" value="1"/>
</dbReference>
<keyword evidence="5 7" id="KW-1133">Transmembrane helix</keyword>
<dbReference type="Pfam" id="PF02397">
    <property type="entry name" value="Bac_transf"/>
    <property type="match status" value="1"/>
</dbReference>
<dbReference type="InterPro" id="IPR003362">
    <property type="entry name" value="Bact_transf"/>
</dbReference>
<evidence type="ECO:0000256" key="6">
    <source>
        <dbReference type="ARBA" id="ARBA00023136"/>
    </source>
</evidence>
<name>A0A1G5RQG0_9FIRM</name>
<dbReference type="PANTHER" id="PTHR30576:SF0">
    <property type="entry name" value="UNDECAPRENYL-PHOSPHATE N-ACETYLGALACTOSAMINYL 1-PHOSPHATE TRANSFERASE-RELATED"/>
    <property type="match status" value="1"/>
</dbReference>
<accession>A0A1G5RQG0</accession>
<protein>
    <submittedName>
        <fullName evidence="9">Exopolysaccharide biosynthesis polyprenyl glycosylphosphotransferase</fullName>
    </submittedName>
</protein>